<dbReference type="KEGG" id="rain:Rai3103_05365"/>
<organism evidence="3 4">
    <name type="scientific">Raineyella fluvialis</name>
    <dbReference type="NCBI Taxonomy" id="2662261"/>
    <lineage>
        <taxon>Bacteria</taxon>
        <taxon>Bacillati</taxon>
        <taxon>Actinomycetota</taxon>
        <taxon>Actinomycetes</taxon>
        <taxon>Propionibacteriales</taxon>
        <taxon>Propionibacteriaceae</taxon>
        <taxon>Raineyella</taxon>
    </lineage>
</organism>
<comment type="similarity">
    <text evidence="1">Belongs to the PrpF family.</text>
</comment>
<evidence type="ECO:0000256" key="1">
    <source>
        <dbReference type="ARBA" id="ARBA00007673"/>
    </source>
</evidence>
<evidence type="ECO:0008006" key="5">
    <source>
        <dbReference type="Google" id="ProtNLM"/>
    </source>
</evidence>
<sequence length="376" mass="37993">MQLRGHWYRGGTSKCWLFDAEDVARHARTPEEVIHLLADAFGAADARQLDGVGGGTSTTSKAAIITPTPGAPSDLDYLFAQVGIGDPTVELGSNCGNCATAIALYAVQAGIVAPQEGATQVRMRNVNTGAVLTGTIATPGRRVPTSGRATVPGSSAPGVPVSLTFHSPWGQTTGSVLPTGSAADDLVVGRATFRATMVDAGAPAVLVRADEVGIDLSSMTAGLAGHLPQLIATRAAAGLAMGLRKPEDPPQNAIPKIGVVAPAADYTASDGTLISAGSHDLRVRMLSMLAAHPAIGLTSAVAVSLAAAVPSSVVADVLLPPARTGRLLRLGTPAGVITTEVVTDEAGTVTAVTLHRAARQLALADIDVAPSMAHTA</sequence>
<name>A0A5Q2FCM9_9ACTN</name>
<dbReference type="Gene3D" id="3.10.310.10">
    <property type="entry name" value="Diaminopimelate Epimerase, Chain A, domain 1"/>
    <property type="match status" value="2"/>
</dbReference>
<evidence type="ECO:0000313" key="3">
    <source>
        <dbReference type="EMBL" id="QGF23184.1"/>
    </source>
</evidence>
<proteinExistence type="inferred from homology"/>
<dbReference type="Pfam" id="PF04303">
    <property type="entry name" value="PrpF"/>
    <property type="match status" value="1"/>
</dbReference>
<dbReference type="SUPFAM" id="SSF54506">
    <property type="entry name" value="Diaminopimelate epimerase-like"/>
    <property type="match status" value="2"/>
</dbReference>
<protein>
    <recommendedName>
        <fullName evidence="5">Methylitaconate delta2-delta3-isomerase</fullName>
    </recommendedName>
</protein>
<dbReference type="PANTHER" id="PTHR43709">
    <property type="entry name" value="ACONITATE ISOMERASE-RELATED"/>
    <property type="match status" value="1"/>
</dbReference>
<dbReference type="AlphaFoldDB" id="A0A5Q2FCM9"/>
<dbReference type="GO" id="GO:0016853">
    <property type="term" value="F:isomerase activity"/>
    <property type="evidence" value="ECO:0007669"/>
    <property type="project" value="UniProtKB-KW"/>
</dbReference>
<dbReference type="Proteomes" id="UP000386847">
    <property type="component" value="Chromosome"/>
</dbReference>
<dbReference type="InterPro" id="IPR007400">
    <property type="entry name" value="PrpF-like"/>
</dbReference>
<evidence type="ECO:0000313" key="4">
    <source>
        <dbReference type="Proteomes" id="UP000386847"/>
    </source>
</evidence>
<accession>A0A5Q2FCM9</accession>
<dbReference type="RefSeq" id="WP_153571711.1">
    <property type="nucleotide sequence ID" value="NZ_CP045725.1"/>
</dbReference>
<dbReference type="EMBL" id="CP045725">
    <property type="protein sequence ID" value="QGF23184.1"/>
    <property type="molecule type" value="Genomic_DNA"/>
</dbReference>
<reference evidence="3 4" key="1">
    <citation type="submission" date="2019-10" db="EMBL/GenBank/DDBJ databases">
        <title>Genomic analysis of Raineyella sp. CBA3103.</title>
        <authorList>
            <person name="Roh S.W."/>
        </authorList>
    </citation>
    <scope>NUCLEOTIDE SEQUENCE [LARGE SCALE GENOMIC DNA]</scope>
    <source>
        <strain evidence="3 4">CBA3103</strain>
    </source>
</reference>
<dbReference type="PANTHER" id="PTHR43709:SF2">
    <property type="entry name" value="DUF453 DOMAIN PROTEIN (AFU_ORTHOLOGUE AFUA_6G00360)"/>
    <property type="match status" value="1"/>
</dbReference>
<evidence type="ECO:0000256" key="2">
    <source>
        <dbReference type="ARBA" id="ARBA00023235"/>
    </source>
</evidence>
<gene>
    <name evidence="3" type="ORF">Rai3103_05365</name>
</gene>
<keyword evidence="2" id="KW-0413">Isomerase</keyword>
<keyword evidence="4" id="KW-1185">Reference proteome</keyword>